<dbReference type="Proteomes" id="UP000266426">
    <property type="component" value="Unassembled WGS sequence"/>
</dbReference>
<evidence type="ECO:0000313" key="4">
    <source>
        <dbReference type="EMBL" id="RJP61208.1"/>
    </source>
</evidence>
<feature type="region of interest" description="Disordered" evidence="2">
    <location>
        <begin position="1"/>
        <end position="33"/>
    </location>
</feature>
<keyword evidence="1" id="KW-0175">Coiled coil</keyword>
<proteinExistence type="predicted"/>
<comment type="caution">
    <text evidence="4">The sequence shown here is derived from an EMBL/GenBank/DDBJ whole genome shotgun (WGS) entry which is preliminary data.</text>
</comment>
<protein>
    <submittedName>
        <fullName evidence="4">Uncharacterized protein</fullName>
    </submittedName>
</protein>
<keyword evidence="3" id="KW-0812">Transmembrane</keyword>
<sequence>MAEQKQTDSTAKEKKIKAKVKKPVNKSAEKQSSPQELNSNKLFCNTTITTVVGRFTAYMLLLGILLTVDYPDYIRFMASVSIIFIALASNFYLLLAQNLRPIVKNYLRGALAIFDTGIITLLIFIQGSSLNAIILMYPILTWTYSFNGINLALLCVFLFNMVFYYISGIMFNPVGIFTFNIYIGIAVHLGLVLWIFSFSGLFKLANKKYSLGYRFIEYMEKVLDFLPDSISSKLQLFCQTKNFRILEDEFRKKASELISIIQTKEAEICLYKEHLETLNSTDEPDEDIEMAFSEINSLLEMENLTLKEANKKLTETNKDLEERINTLSEELEIANVELERIYSSMQDSTKDS</sequence>
<feature type="coiled-coil region" evidence="1">
    <location>
        <begin position="299"/>
        <end position="337"/>
    </location>
</feature>
<gene>
    <name evidence="4" type="ORF">C4541_02415</name>
</gene>
<organism evidence="4 5">
    <name type="scientific">Candidatus Auribacter fodinae</name>
    <dbReference type="NCBI Taxonomy" id="2093366"/>
    <lineage>
        <taxon>Bacteria</taxon>
        <taxon>Pseudomonadati</taxon>
        <taxon>Candidatus Auribacterota</taxon>
        <taxon>Candidatus Auribacteria</taxon>
        <taxon>Candidatus Auribacterales</taxon>
        <taxon>Candidatus Auribacteraceae</taxon>
        <taxon>Candidatus Auribacter</taxon>
    </lineage>
</organism>
<evidence type="ECO:0000256" key="3">
    <source>
        <dbReference type="SAM" id="Phobius"/>
    </source>
</evidence>
<evidence type="ECO:0000256" key="1">
    <source>
        <dbReference type="SAM" id="Coils"/>
    </source>
</evidence>
<feature type="transmembrane region" description="Helical" evidence="3">
    <location>
        <begin position="179"/>
        <end position="202"/>
    </location>
</feature>
<dbReference type="AlphaFoldDB" id="A0A3A4R4V3"/>
<evidence type="ECO:0000313" key="5">
    <source>
        <dbReference type="Proteomes" id="UP000266426"/>
    </source>
</evidence>
<feature type="transmembrane region" description="Helical" evidence="3">
    <location>
        <begin position="73"/>
        <end position="94"/>
    </location>
</feature>
<feature type="compositionally biased region" description="Basic residues" evidence="2">
    <location>
        <begin position="14"/>
        <end position="24"/>
    </location>
</feature>
<dbReference type="EMBL" id="QZJZ01000015">
    <property type="protein sequence ID" value="RJP61208.1"/>
    <property type="molecule type" value="Genomic_DNA"/>
</dbReference>
<accession>A0A3A4R4V3</accession>
<evidence type="ECO:0000256" key="2">
    <source>
        <dbReference type="SAM" id="MobiDB-lite"/>
    </source>
</evidence>
<keyword evidence="3" id="KW-0472">Membrane</keyword>
<name>A0A3A4R4V3_9BACT</name>
<feature type="transmembrane region" description="Helical" evidence="3">
    <location>
        <begin position="145"/>
        <end position="167"/>
    </location>
</feature>
<reference evidence="4 5" key="1">
    <citation type="journal article" date="2017" name="ISME J.">
        <title>Energy and carbon metabolisms in a deep terrestrial subsurface fluid microbial community.</title>
        <authorList>
            <person name="Momper L."/>
            <person name="Jungbluth S.P."/>
            <person name="Lee M.D."/>
            <person name="Amend J.P."/>
        </authorList>
    </citation>
    <scope>NUCLEOTIDE SEQUENCE [LARGE SCALE GENOMIC DNA]</scope>
    <source>
        <strain evidence="4">SURF_26</strain>
    </source>
</reference>
<feature type="transmembrane region" description="Helical" evidence="3">
    <location>
        <begin position="42"/>
        <end position="67"/>
    </location>
</feature>
<keyword evidence="3" id="KW-1133">Transmembrane helix</keyword>